<accession>A0A6J5N688</accession>
<proteinExistence type="predicted"/>
<name>A0A6J5N688_9CAUD</name>
<reference evidence="1" key="1">
    <citation type="submission" date="2020-04" db="EMBL/GenBank/DDBJ databases">
        <authorList>
            <person name="Chiriac C."/>
            <person name="Salcher M."/>
            <person name="Ghai R."/>
            <person name="Kavagutti S V."/>
        </authorList>
    </citation>
    <scope>NUCLEOTIDE SEQUENCE</scope>
</reference>
<evidence type="ECO:0000313" key="1">
    <source>
        <dbReference type="EMBL" id="CAB4152856.1"/>
    </source>
</evidence>
<dbReference type="EMBL" id="LR796577">
    <property type="protein sequence ID" value="CAB4152856.1"/>
    <property type="molecule type" value="Genomic_DNA"/>
</dbReference>
<evidence type="ECO:0008006" key="2">
    <source>
        <dbReference type="Google" id="ProtNLM"/>
    </source>
</evidence>
<gene>
    <name evidence="1" type="ORF">UFOVP613_36</name>
</gene>
<sequence length="618" mass="60289">MARAGSAYFVFEGKDNVSRVARTIGGNLRALNGTASNVARSMARNFAIVGGAISVAGAGIYTAAKSAAEQVDALNAAGVIFGKEGGAAVAKYAENAAFAIGLSNTAALNAINGFGALAKAAGKTGTDAAGFATEMTQLAGDLASFYGGTAEEAAAAIQSALSGTSSEPIRRYNILLSDATLKARAYSMGLIKTTKEALTPQVRVLAAQAEILANSTDAQGDFNKTQDGLKNSILTITSAMQDLVDIFGMEFQDALADVAKQIKDNLPAIKEWVREFAQKLAKELPGIIKGIGDLIPKFVDFIAKVMATAKALWGENGEGPLGQAVSGISGAIGTIADAIAPVLKSLDDLIGKGEEVQNNPVLQTLIAAGLGAAAGKVTGVGGKAGALFAVGASATGGENPIAPLLLALGLGTKGGRSLVGKGLKSMLGFGGGTAAVGESLAGAAAKEGSLLGKILPKVGIKPVVPVAAATGAATAGATAAGSVASGAAKSLTAGGIKSVGKGILSRIPIAGSLFAGALTLAAGGSATEAAGSAIGSGVGTAIGATLGSALGPLGTLAGGFLGGIAGDAIGTAIGGLFNSDPPPPPPIVVTLGGDLSPLVDKVETKVAGRIMAGGYVAL</sequence>
<organism evidence="1">
    <name type="scientific">uncultured Caudovirales phage</name>
    <dbReference type="NCBI Taxonomy" id="2100421"/>
    <lineage>
        <taxon>Viruses</taxon>
        <taxon>Duplodnaviria</taxon>
        <taxon>Heunggongvirae</taxon>
        <taxon>Uroviricota</taxon>
        <taxon>Caudoviricetes</taxon>
        <taxon>Peduoviridae</taxon>
        <taxon>Maltschvirus</taxon>
        <taxon>Maltschvirus maltsch</taxon>
    </lineage>
</organism>
<protein>
    <recommendedName>
        <fullName evidence="2">Tail tape measure protein</fullName>
    </recommendedName>
</protein>